<dbReference type="PANTHER" id="PTHR36836:SF1">
    <property type="entry name" value="COLANIC ACID BIOSYNTHESIS PROTEIN WCAK"/>
    <property type="match status" value="1"/>
</dbReference>
<proteinExistence type="predicted"/>
<organism evidence="2 3">
    <name type="scientific">Aeromicrobium halocynthiae</name>
    <dbReference type="NCBI Taxonomy" id="560557"/>
    <lineage>
        <taxon>Bacteria</taxon>
        <taxon>Bacillati</taxon>
        <taxon>Actinomycetota</taxon>
        <taxon>Actinomycetes</taxon>
        <taxon>Propionibacteriales</taxon>
        <taxon>Nocardioidaceae</taxon>
        <taxon>Aeromicrobium</taxon>
    </lineage>
</organism>
<comment type="caution">
    <text evidence="2">The sequence shown here is derived from an EMBL/GenBank/DDBJ whole genome shotgun (WGS) entry which is preliminary data.</text>
</comment>
<dbReference type="RefSeq" id="WP_344326360.1">
    <property type="nucleotide sequence ID" value="NZ_BAAAPY010000004.1"/>
</dbReference>
<evidence type="ECO:0000259" key="1">
    <source>
        <dbReference type="Pfam" id="PF04230"/>
    </source>
</evidence>
<accession>A0ABN2VXZ1</accession>
<dbReference type="EMBL" id="BAAAPY010000004">
    <property type="protein sequence ID" value="GAA2076171.1"/>
    <property type="molecule type" value="Genomic_DNA"/>
</dbReference>
<dbReference type="Pfam" id="PF04230">
    <property type="entry name" value="PS_pyruv_trans"/>
    <property type="match status" value="1"/>
</dbReference>
<dbReference type="GO" id="GO:0016740">
    <property type="term" value="F:transferase activity"/>
    <property type="evidence" value="ECO:0007669"/>
    <property type="project" value="UniProtKB-KW"/>
</dbReference>
<keyword evidence="3" id="KW-1185">Reference proteome</keyword>
<name>A0ABN2VXZ1_9ACTN</name>
<keyword evidence="2" id="KW-0808">Transferase</keyword>
<dbReference type="Proteomes" id="UP001501480">
    <property type="component" value="Unassembled WGS sequence"/>
</dbReference>
<reference evidence="2 3" key="1">
    <citation type="journal article" date="2019" name="Int. J. Syst. Evol. Microbiol.">
        <title>The Global Catalogue of Microorganisms (GCM) 10K type strain sequencing project: providing services to taxonomists for standard genome sequencing and annotation.</title>
        <authorList>
            <consortium name="The Broad Institute Genomics Platform"/>
            <consortium name="The Broad Institute Genome Sequencing Center for Infectious Disease"/>
            <person name="Wu L."/>
            <person name="Ma J."/>
        </authorList>
    </citation>
    <scope>NUCLEOTIDE SEQUENCE [LARGE SCALE GENOMIC DNA]</scope>
    <source>
        <strain evidence="2 3">JCM 15749</strain>
    </source>
</reference>
<sequence length="415" mass="45023">MTAPARPHVTIIGSALSGNKGAAAMLESAMQTLEEKVGDVDVTLLSMYPAEDAAQNHYPNLAIVPAAPRQLGVTINSLALLYRLLPPLRPVLRKRSASIRALASSQVLLDQGGITFTDGREKFLLYNVASILPALFVGTPVFKCAQAIGPFTGRINRIASKLFLPRAHTIITRGRITHEYAEGLGLRNIVAGADYAFSLEMDGTERDAVAPLVDLSFFDGLAEGEGVVGICPSVVMQKKVDAAGGDYAQIIADFIASLQARGRKVALIPHSVRTGTDKTHNNDLPLCRDIFSRLPSSDGVLFVERELTSQQLRWLIGQCELFVASRFHAMVSSLAMAVPTVVIGWSHKYREVLEMFGAEEWAFGSDQLSADYLAQRFSELEGRREEVKATLDAHLPEVKATSRAQADRIAAIVRG</sequence>
<evidence type="ECO:0000313" key="3">
    <source>
        <dbReference type="Proteomes" id="UP001501480"/>
    </source>
</evidence>
<gene>
    <name evidence="2" type="ORF">GCM10009821_14220</name>
</gene>
<dbReference type="PANTHER" id="PTHR36836">
    <property type="entry name" value="COLANIC ACID BIOSYNTHESIS PROTEIN WCAK"/>
    <property type="match status" value="1"/>
</dbReference>
<dbReference type="InterPro" id="IPR007345">
    <property type="entry name" value="Polysacch_pyruvyl_Trfase"/>
</dbReference>
<feature type="domain" description="Polysaccharide pyruvyl transferase" evidence="1">
    <location>
        <begin position="19"/>
        <end position="347"/>
    </location>
</feature>
<evidence type="ECO:0000313" key="2">
    <source>
        <dbReference type="EMBL" id="GAA2076171.1"/>
    </source>
</evidence>
<protein>
    <submittedName>
        <fullName evidence="2">Polysaccharide pyruvyl transferase family protein</fullName>
    </submittedName>
</protein>